<evidence type="ECO:0000256" key="1">
    <source>
        <dbReference type="SAM" id="MobiDB-lite"/>
    </source>
</evidence>
<dbReference type="EMBL" id="OD569866">
    <property type="protein sequence ID" value="CAD7448340.1"/>
    <property type="molecule type" value="Genomic_DNA"/>
</dbReference>
<evidence type="ECO:0000313" key="2">
    <source>
        <dbReference type="EMBL" id="CAD7448340.1"/>
    </source>
</evidence>
<dbReference type="AlphaFoldDB" id="A0A7R9F9C4"/>
<feature type="region of interest" description="Disordered" evidence="1">
    <location>
        <begin position="267"/>
        <end position="292"/>
    </location>
</feature>
<accession>A0A7R9F9C4</accession>
<gene>
    <name evidence="2" type="ORF">TBIB3V08_LOCUS10627</name>
</gene>
<sequence length="360" mass="40193">METQTLLETIRILGAGTKYCHRESLLRTRNAPISGAQTRTVKHRGDSLTVFSLVLLNAYQVSLTSYLTTAHYYPDIDTVDQLAESGLEIAIYIPDRDIDFGSLLSTYDNEDKIAQKLLERIFFVPDIKSALDQVALNRTAGLYETGIPHKWYDDDIYELTLSAQNRAKICHDKCVRVRLYVLSGRLTEQVCAGVHRLASPETGDAAQPIKIVLIRHNLQKSQRKEAFTYNWGRIPVTFKLGDKRPPVSSQFLPLSLPLRRTGRRTAGEELRANHSVNRPSDDSPNDKPMSSSTQEICTKLDISEWVPSEQEPAFISAGVVTECFLIPGEGCLTRPHVVPEPSSTCKPSMNLGDGAPLFVH</sequence>
<protein>
    <submittedName>
        <fullName evidence="2">Uncharacterized protein</fullName>
    </submittedName>
</protein>
<name>A0A7R9F9C4_9NEOP</name>
<proteinExistence type="predicted"/>
<organism evidence="2">
    <name type="scientific">Timema bartmani</name>
    <dbReference type="NCBI Taxonomy" id="61472"/>
    <lineage>
        <taxon>Eukaryota</taxon>
        <taxon>Metazoa</taxon>
        <taxon>Ecdysozoa</taxon>
        <taxon>Arthropoda</taxon>
        <taxon>Hexapoda</taxon>
        <taxon>Insecta</taxon>
        <taxon>Pterygota</taxon>
        <taxon>Neoptera</taxon>
        <taxon>Polyneoptera</taxon>
        <taxon>Phasmatodea</taxon>
        <taxon>Timematodea</taxon>
        <taxon>Timematoidea</taxon>
        <taxon>Timematidae</taxon>
        <taxon>Timema</taxon>
    </lineage>
</organism>
<reference evidence="2" key="1">
    <citation type="submission" date="2020-11" db="EMBL/GenBank/DDBJ databases">
        <authorList>
            <person name="Tran Van P."/>
        </authorList>
    </citation>
    <scope>NUCLEOTIDE SEQUENCE</scope>
</reference>